<keyword evidence="1" id="KW-0472">Membrane</keyword>
<evidence type="ECO:0000313" key="2">
    <source>
        <dbReference type="EMBL" id="GMG88542.1"/>
    </source>
</evidence>
<keyword evidence="1" id="KW-0812">Transmembrane</keyword>
<proteinExistence type="predicted"/>
<sequence length="107" mass="11400">MDESLDAATLSRLQRARSAAIGSLDSGADRKLPRDVVRWSLLGASMATVLAVVLLLPGPGEQLPGNGDLFGDDVWLVTEDIQMIEDVDFYLWLAEGGVDGEVDAPST</sequence>
<protein>
    <submittedName>
        <fullName evidence="2">Uncharacterized protein</fullName>
    </submittedName>
</protein>
<evidence type="ECO:0000256" key="1">
    <source>
        <dbReference type="SAM" id="Phobius"/>
    </source>
</evidence>
<keyword evidence="3" id="KW-1185">Reference proteome</keyword>
<organism evidence="2 3">
    <name type="scientific">Biformimicrobium ophioploci</name>
    <dbReference type="NCBI Taxonomy" id="3036711"/>
    <lineage>
        <taxon>Bacteria</taxon>
        <taxon>Pseudomonadati</taxon>
        <taxon>Pseudomonadota</taxon>
        <taxon>Gammaproteobacteria</taxon>
        <taxon>Cellvibrionales</taxon>
        <taxon>Microbulbiferaceae</taxon>
        <taxon>Biformimicrobium</taxon>
    </lineage>
</organism>
<evidence type="ECO:0000313" key="3">
    <source>
        <dbReference type="Proteomes" id="UP001224392"/>
    </source>
</evidence>
<accession>A0ABQ6M2L8</accession>
<dbReference type="Proteomes" id="UP001224392">
    <property type="component" value="Unassembled WGS sequence"/>
</dbReference>
<comment type="caution">
    <text evidence="2">The sequence shown here is derived from an EMBL/GenBank/DDBJ whole genome shotgun (WGS) entry which is preliminary data.</text>
</comment>
<reference evidence="2 3" key="1">
    <citation type="submission" date="2023-04" db="EMBL/GenBank/DDBJ databases">
        <title>Marinobulbifer ophiurae gen. nov., sp. Nov., isolate from tissue of brittle star Ophioplocus japonicus.</title>
        <authorList>
            <person name="Kawano K."/>
            <person name="Sawayama S."/>
            <person name="Nakagawa S."/>
        </authorList>
    </citation>
    <scope>NUCLEOTIDE SEQUENCE [LARGE SCALE GENOMIC DNA]</scope>
    <source>
        <strain evidence="2 3">NKW57</strain>
    </source>
</reference>
<feature type="transmembrane region" description="Helical" evidence="1">
    <location>
        <begin position="36"/>
        <end position="56"/>
    </location>
</feature>
<keyword evidence="1" id="KW-1133">Transmembrane helix</keyword>
<dbReference type="EMBL" id="BSYJ01000006">
    <property type="protein sequence ID" value="GMG88542.1"/>
    <property type="molecule type" value="Genomic_DNA"/>
</dbReference>
<name>A0ABQ6M2L8_9GAMM</name>
<gene>
    <name evidence="2" type="ORF">MNKW57_28630</name>
</gene>